<evidence type="ECO:0000313" key="2">
    <source>
        <dbReference type="Proteomes" id="UP000222360"/>
    </source>
</evidence>
<gene>
    <name evidence="1" type="ORF">VSW3_43</name>
</gene>
<accession>A0A173GD96</accession>
<dbReference type="EMBL" id="KX066068">
    <property type="protein sequence ID" value="ANH51118.1"/>
    <property type="molecule type" value="Genomic_DNA"/>
</dbReference>
<dbReference type="SUPFAM" id="SSF55729">
    <property type="entry name" value="Acyl-CoA N-acyltransferases (Nat)"/>
    <property type="match status" value="1"/>
</dbReference>
<proteinExistence type="predicted"/>
<organism evidence="1 2">
    <name type="scientific">Pseudomonas phage VSW-3</name>
    <dbReference type="NCBI Taxonomy" id="1852562"/>
    <lineage>
        <taxon>Viruses</taxon>
        <taxon>Duplodnaviria</taxon>
        <taxon>Heunggongvirae</taxon>
        <taxon>Uroviricota</taxon>
        <taxon>Caudoviricetes</taxon>
        <taxon>Autographivirales</taxon>
        <taxon>Autonotataviridae</taxon>
        <taxon>Napahaivirus</taxon>
        <taxon>Napahaivirus VSW3</taxon>
    </lineage>
</organism>
<protein>
    <submittedName>
        <fullName evidence="1">Uncharacterized protein</fullName>
    </submittedName>
</protein>
<reference evidence="1 2" key="1">
    <citation type="submission" date="2016-04" db="EMBL/GenBank/DDBJ databases">
        <title>Complete genome of Pseudomonas fluorescens phage VSW-3.</title>
        <authorList>
            <person name="Zhang C.-J."/>
            <person name="Wei Y.-L."/>
            <person name="Ji X.-L."/>
        </authorList>
    </citation>
    <scope>NUCLEOTIDE SEQUENCE [LARGE SCALE GENOMIC DNA]</scope>
</reference>
<keyword evidence="2" id="KW-1185">Reference proteome</keyword>
<name>A0A173GD96_9CAUD</name>
<dbReference type="InterPro" id="IPR016181">
    <property type="entry name" value="Acyl_CoA_acyltransferase"/>
</dbReference>
<sequence>MPQVILKVPMEQYYYALNHNARRRPEIRMGCTPAEELCIITSKEFHRRNPQTLAVTMSTTRKDWQKRVANFYDKVCHVRVAAEGNDKRGGFVVMDGELLTLHSIDKGNGDWLMREALSLGANRLDTFDIPYLIEFYQKHGFREILREKNTKKGMPDIVWMRKD</sequence>
<dbReference type="Proteomes" id="UP000222360">
    <property type="component" value="Segment"/>
</dbReference>
<evidence type="ECO:0000313" key="1">
    <source>
        <dbReference type="EMBL" id="ANH51118.1"/>
    </source>
</evidence>